<organism evidence="12 13">
    <name type="scientific">Puccinia triticina</name>
    <dbReference type="NCBI Taxonomy" id="208348"/>
    <lineage>
        <taxon>Eukaryota</taxon>
        <taxon>Fungi</taxon>
        <taxon>Dikarya</taxon>
        <taxon>Basidiomycota</taxon>
        <taxon>Pucciniomycotina</taxon>
        <taxon>Pucciniomycetes</taxon>
        <taxon>Pucciniales</taxon>
        <taxon>Pucciniaceae</taxon>
        <taxon>Puccinia</taxon>
    </lineage>
</organism>
<evidence type="ECO:0000256" key="3">
    <source>
        <dbReference type="ARBA" id="ARBA00022448"/>
    </source>
</evidence>
<keyword evidence="7 10" id="KW-0472">Membrane</keyword>
<evidence type="ECO:0000313" key="12">
    <source>
        <dbReference type="EMBL" id="WAQ90984.1"/>
    </source>
</evidence>
<feature type="transmembrane region" description="Helical" evidence="10">
    <location>
        <begin position="395"/>
        <end position="420"/>
    </location>
</feature>
<keyword evidence="8" id="KW-0175">Coiled coil</keyword>
<feature type="transmembrane region" description="Helical" evidence="10">
    <location>
        <begin position="440"/>
        <end position="462"/>
    </location>
</feature>
<dbReference type="Pfam" id="PF05890">
    <property type="entry name" value="Ebp2"/>
    <property type="match status" value="1"/>
</dbReference>
<dbReference type="RefSeq" id="XP_053026539.1">
    <property type="nucleotide sequence ID" value="XM_053162576.1"/>
</dbReference>
<name>A0ABY7D2B1_9BASI</name>
<reference evidence="12" key="1">
    <citation type="submission" date="2022-10" db="EMBL/GenBank/DDBJ databases">
        <title>Puccinia triticina Genome sequencing and assembly.</title>
        <authorList>
            <person name="Li C."/>
        </authorList>
    </citation>
    <scope>NUCLEOTIDE SEQUENCE</scope>
    <source>
        <strain evidence="12">Pt15</strain>
    </source>
</reference>
<feature type="coiled-coil region" evidence="8">
    <location>
        <begin position="52"/>
        <end position="79"/>
    </location>
</feature>
<evidence type="ECO:0000256" key="6">
    <source>
        <dbReference type="ARBA" id="ARBA00022989"/>
    </source>
</evidence>
<gene>
    <name evidence="12" type="ORF">PtA15_13A384</name>
</gene>
<feature type="compositionally biased region" description="Basic and acidic residues" evidence="9">
    <location>
        <begin position="197"/>
        <end position="213"/>
    </location>
</feature>
<evidence type="ECO:0000313" key="13">
    <source>
        <dbReference type="Proteomes" id="UP001164743"/>
    </source>
</evidence>
<keyword evidence="3" id="KW-0813">Transport</keyword>
<proteinExistence type="inferred from homology"/>
<feature type="transmembrane region" description="Helical" evidence="10">
    <location>
        <begin position="550"/>
        <end position="570"/>
    </location>
</feature>
<accession>A0ABY7D2B1</accession>
<feature type="transmembrane region" description="Helical" evidence="10">
    <location>
        <begin position="352"/>
        <end position="374"/>
    </location>
</feature>
<evidence type="ECO:0000256" key="2">
    <source>
        <dbReference type="ARBA" id="ARBA00008066"/>
    </source>
</evidence>
<dbReference type="EMBL" id="CP110433">
    <property type="protein sequence ID" value="WAQ90984.1"/>
    <property type="molecule type" value="Genomic_DNA"/>
</dbReference>
<feature type="compositionally biased region" description="Basic residues" evidence="9">
    <location>
        <begin position="214"/>
        <end position="224"/>
    </location>
</feature>
<evidence type="ECO:0000256" key="5">
    <source>
        <dbReference type="ARBA" id="ARBA00022970"/>
    </source>
</evidence>
<feature type="transmembrane region" description="Helical" evidence="10">
    <location>
        <begin position="590"/>
        <end position="613"/>
    </location>
</feature>
<evidence type="ECO:0000259" key="11">
    <source>
        <dbReference type="Pfam" id="PF01490"/>
    </source>
</evidence>
<evidence type="ECO:0000256" key="4">
    <source>
        <dbReference type="ARBA" id="ARBA00022692"/>
    </source>
</evidence>
<dbReference type="Pfam" id="PF01490">
    <property type="entry name" value="Aa_trans"/>
    <property type="match status" value="1"/>
</dbReference>
<sequence length="729" mass="79776">MTTAIASLESLFSNATGTGGEGSGGFGSTFGLDFFETQLVESQNKTTVEDVNDDLKIEVELYKNALEAAQQAVRKFESNSKPFFRPPDYFAEMIKSDAHMETIRLRLVEEAEGLKASEEAKKKRELKKFGKAIQVENKLQREKEAKRMKEGVKELRKKRKDVTKLDGQDEQEFDIAVEETLSGNPKKRAGGPSGSGKDSEGRKKTRTAREHKFGRPKPKGVTGRRWKENTKSSASSFEGMGGKGDGRISSGTGRGRGQMRMSGLLETGKQRGSVVMSENDGSSYMQYSDDTEEPLLGQDRTKTRASSREDEDDYSHLLDSGTGMMAGVANMANSILGAGIIGLPYALRNAGFVTGTLMVVVLGIVTDWSIRLIALNSKMTGQRSYIGILEQCFGFPGKAAVSFFQFIFAFGGMCAFGVIVGDTIPPVLSTLFPFVSRSKWFSFLFSRSFVITFFTITVSYPLSLYRDIGKLSKASAMALLSMVMIVFSVALGGPSVDPKLKGNPSARWTFIQPGIVEAIGVISFAFVCHHNSLLIYGSLRTPTLDRFAQVTHVSTALSVIACLVMSFSGFLTFTDRTEANILNNFPRDDLVINIARVCFGLNMFTTLPLECFVCRETIDIFFYPDEMFNLRRHVLYTTLLVGIGMLLSLWTCDLGVVLELTGGLAASALAYVFPAACQLKLSTKSGSIFERENWAGLLTVAFGLGVMAISTVNSLSKALDPNRVPKVCL</sequence>
<dbReference type="InterPro" id="IPR008610">
    <property type="entry name" value="Ebp2"/>
</dbReference>
<feature type="domain" description="Amino acid transporter transmembrane" evidence="11">
    <location>
        <begin position="322"/>
        <end position="714"/>
    </location>
</feature>
<dbReference type="InterPro" id="IPR013057">
    <property type="entry name" value="AA_transpt_TM"/>
</dbReference>
<evidence type="ECO:0000256" key="9">
    <source>
        <dbReference type="SAM" id="MobiDB-lite"/>
    </source>
</evidence>
<keyword evidence="5" id="KW-0029">Amino-acid transport</keyword>
<feature type="compositionally biased region" description="Polar residues" evidence="9">
    <location>
        <begin position="279"/>
        <end position="288"/>
    </location>
</feature>
<keyword evidence="4 10" id="KW-0812">Transmembrane</keyword>
<comment type="similarity">
    <text evidence="2">Belongs to the amino acid/polyamine transporter 2 family.</text>
</comment>
<feature type="transmembrane region" description="Helical" evidence="10">
    <location>
        <begin position="694"/>
        <end position="715"/>
    </location>
</feature>
<evidence type="ECO:0000256" key="7">
    <source>
        <dbReference type="ARBA" id="ARBA00023136"/>
    </source>
</evidence>
<feature type="transmembrane region" description="Helical" evidence="10">
    <location>
        <begin position="474"/>
        <end position="496"/>
    </location>
</feature>
<evidence type="ECO:0000256" key="10">
    <source>
        <dbReference type="SAM" id="Phobius"/>
    </source>
</evidence>
<dbReference type="PANTHER" id="PTHR22950:SF458">
    <property type="entry name" value="SODIUM-COUPLED NEUTRAL AMINO ACID TRANSPORTER 11-RELATED"/>
    <property type="match status" value="1"/>
</dbReference>
<feature type="compositionally biased region" description="Basic and acidic residues" evidence="9">
    <location>
        <begin position="299"/>
        <end position="308"/>
    </location>
</feature>
<dbReference type="Proteomes" id="UP001164743">
    <property type="component" value="Chromosome 13A"/>
</dbReference>
<evidence type="ECO:0000256" key="8">
    <source>
        <dbReference type="SAM" id="Coils"/>
    </source>
</evidence>
<dbReference type="PANTHER" id="PTHR22950">
    <property type="entry name" value="AMINO ACID TRANSPORTER"/>
    <property type="match status" value="1"/>
</dbReference>
<feature type="region of interest" description="Disordered" evidence="9">
    <location>
        <begin position="142"/>
        <end position="314"/>
    </location>
</feature>
<keyword evidence="6 10" id="KW-1133">Transmembrane helix</keyword>
<comment type="subcellular location">
    <subcellularLocation>
        <location evidence="1">Membrane</location>
        <topology evidence="1">Multi-pass membrane protein</topology>
    </subcellularLocation>
</comment>
<protein>
    <recommendedName>
        <fullName evidence="11">Amino acid transporter transmembrane domain-containing protein</fullName>
    </recommendedName>
</protein>
<feature type="compositionally biased region" description="Basic and acidic residues" evidence="9">
    <location>
        <begin position="142"/>
        <end position="154"/>
    </location>
</feature>
<feature type="transmembrane region" description="Helical" evidence="10">
    <location>
        <begin position="508"/>
        <end position="529"/>
    </location>
</feature>
<feature type="transmembrane region" description="Helical" evidence="10">
    <location>
        <begin position="634"/>
        <end position="650"/>
    </location>
</feature>
<feature type="compositionally biased region" description="Acidic residues" evidence="9">
    <location>
        <begin position="168"/>
        <end position="177"/>
    </location>
</feature>
<keyword evidence="13" id="KW-1185">Reference proteome</keyword>
<evidence type="ECO:0000256" key="1">
    <source>
        <dbReference type="ARBA" id="ARBA00004141"/>
    </source>
</evidence>
<dbReference type="GeneID" id="77803471"/>